<name>A0A1R3J1K2_9ROSI</name>
<protein>
    <submittedName>
        <fullName evidence="1">3,4-dihydroxy-2-butanone kinase protein</fullName>
    </submittedName>
</protein>
<keyword evidence="1" id="KW-0808">Transferase</keyword>
<accession>A0A1R3J1K2</accession>
<gene>
    <name evidence="1" type="ORF">COLO4_20123</name>
</gene>
<evidence type="ECO:0000313" key="2">
    <source>
        <dbReference type="Proteomes" id="UP000187203"/>
    </source>
</evidence>
<reference evidence="2" key="1">
    <citation type="submission" date="2013-09" db="EMBL/GenBank/DDBJ databases">
        <title>Corchorus olitorius genome sequencing.</title>
        <authorList>
            <person name="Alam M."/>
            <person name="Haque M.S."/>
            <person name="Islam M.S."/>
            <person name="Emdad E.M."/>
            <person name="Islam M.M."/>
            <person name="Ahmed B."/>
            <person name="Halim A."/>
            <person name="Hossen Q.M.M."/>
            <person name="Hossain M.Z."/>
            <person name="Ahmed R."/>
            <person name="Khan M.M."/>
            <person name="Islam R."/>
            <person name="Rashid M.M."/>
            <person name="Khan S.A."/>
            <person name="Rahman M.S."/>
            <person name="Alam M."/>
            <person name="Yahiya A.S."/>
            <person name="Khan M.S."/>
            <person name="Azam M.S."/>
            <person name="Haque T."/>
            <person name="Lashkar M.Z.H."/>
            <person name="Akhand A.I."/>
            <person name="Morshed G."/>
            <person name="Roy S."/>
            <person name="Uddin K.S."/>
            <person name="Rabeya T."/>
            <person name="Hossain A.S."/>
            <person name="Chowdhury A."/>
            <person name="Snigdha A.R."/>
            <person name="Mortoza M.S."/>
            <person name="Matin S.A."/>
            <person name="Hoque S.M.E."/>
            <person name="Islam M.K."/>
            <person name="Roy D.K."/>
            <person name="Haider R."/>
            <person name="Moosa M.M."/>
            <person name="Elias S.M."/>
            <person name="Hasan A.M."/>
            <person name="Jahan S."/>
            <person name="Shafiuddin M."/>
            <person name="Mahmood N."/>
            <person name="Shommy N.S."/>
        </authorList>
    </citation>
    <scope>NUCLEOTIDE SEQUENCE [LARGE SCALE GENOMIC DNA]</scope>
    <source>
        <strain evidence="2">cv. O-4</strain>
    </source>
</reference>
<dbReference type="AlphaFoldDB" id="A0A1R3J1K2"/>
<comment type="caution">
    <text evidence="1">The sequence shown here is derived from an EMBL/GenBank/DDBJ whole genome shotgun (WGS) entry which is preliminary data.</text>
</comment>
<dbReference type="GO" id="GO:0016301">
    <property type="term" value="F:kinase activity"/>
    <property type="evidence" value="ECO:0007669"/>
    <property type="project" value="UniProtKB-KW"/>
</dbReference>
<sequence>MPTITGNRPARPTTVPLPCWTSVGAPMDAKISRPALLSVHSPILDSVSSNEA</sequence>
<keyword evidence="2" id="KW-1185">Reference proteome</keyword>
<dbReference type="Proteomes" id="UP000187203">
    <property type="component" value="Unassembled WGS sequence"/>
</dbReference>
<proteinExistence type="predicted"/>
<evidence type="ECO:0000313" key="1">
    <source>
        <dbReference type="EMBL" id="OMO88703.1"/>
    </source>
</evidence>
<dbReference type="EMBL" id="AWUE01017022">
    <property type="protein sequence ID" value="OMO88703.1"/>
    <property type="molecule type" value="Genomic_DNA"/>
</dbReference>
<dbReference type="OrthoDB" id="10472330at2759"/>
<organism evidence="1 2">
    <name type="scientific">Corchorus olitorius</name>
    <dbReference type="NCBI Taxonomy" id="93759"/>
    <lineage>
        <taxon>Eukaryota</taxon>
        <taxon>Viridiplantae</taxon>
        <taxon>Streptophyta</taxon>
        <taxon>Embryophyta</taxon>
        <taxon>Tracheophyta</taxon>
        <taxon>Spermatophyta</taxon>
        <taxon>Magnoliopsida</taxon>
        <taxon>eudicotyledons</taxon>
        <taxon>Gunneridae</taxon>
        <taxon>Pentapetalae</taxon>
        <taxon>rosids</taxon>
        <taxon>malvids</taxon>
        <taxon>Malvales</taxon>
        <taxon>Malvaceae</taxon>
        <taxon>Grewioideae</taxon>
        <taxon>Apeibeae</taxon>
        <taxon>Corchorus</taxon>
    </lineage>
</organism>
<keyword evidence="1" id="KW-0418">Kinase</keyword>